<keyword evidence="2" id="KW-0560">Oxidoreductase</keyword>
<evidence type="ECO:0000256" key="2">
    <source>
        <dbReference type="ARBA" id="ARBA00023002"/>
    </source>
</evidence>
<accession>A0A1H9XL94</accession>
<evidence type="ECO:0000313" key="5">
    <source>
        <dbReference type="EMBL" id="SES46884.1"/>
    </source>
</evidence>
<dbReference type="Proteomes" id="UP000199019">
    <property type="component" value="Unassembled WGS sequence"/>
</dbReference>
<comment type="similarity">
    <text evidence="1 3">Belongs to the short-chain dehydrogenases/reductases (SDR) family.</text>
</comment>
<dbReference type="PRINTS" id="PR00081">
    <property type="entry name" value="GDHRDH"/>
</dbReference>
<evidence type="ECO:0000256" key="1">
    <source>
        <dbReference type="ARBA" id="ARBA00006484"/>
    </source>
</evidence>
<dbReference type="PANTHER" id="PTHR44196:SF1">
    <property type="entry name" value="DEHYDROGENASE_REDUCTASE SDR FAMILY MEMBER 7B"/>
    <property type="match status" value="1"/>
</dbReference>
<name>A0A1H9XL94_9MICO</name>
<organism evidence="5 6">
    <name type="scientific">Pedococcus cremeus</name>
    <dbReference type="NCBI Taxonomy" id="587636"/>
    <lineage>
        <taxon>Bacteria</taxon>
        <taxon>Bacillati</taxon>
        <taxon>Actinomycetota</taxon>
        <taxon>Actinomycetes</taxon>
        <taxon>Micrococcales</taxon>
        <taxon>Intrasporangiaceae</taxon>
        <taxon>Pedococcus</taxon>
    </lineage>
</organism>
<evidence type="ECO:0000313" key="6">
    <source>
        <dbReference type="Proteomes" id="UP000199019"/>
    </source>
</evidence>
<dbReference type="CDD" id="cd05233">
    <property type="entry name" value="SDR_c"/>
    <property type="match status" value="1"/>
</dbReference>
<dbReference type="InterPro" id="IPR002347">
    <property type="entry name" value="SDR_fam"/>
</dbReference>
<dbReference type="PANTHER" id="PTHR44196">
    <property type="entry name" value="DEHYDROGENASE/REDUCTASE SDR FAMILY MEMBER 7B"/>
    <property type="match status" value="1"/>
</dbReference>
<evidence type="ECO:0000256" key="3">
    <source>
        <dbReference type="RuleBase" id="RU000363"/>
    </source>
</evidence>
<protein>
    <submittedName>
        <fullName evidence="5">Short-chain dehydrogenase</fullName>
    </submittedName>
</protein>
<dbReference type="EMBL" id="FOHB01000009">
    <property type="protein sequence ID" value="SES46884.1"/>
    <property type="molecule type" value="Genomic_DNA"/>
</dbReference>
<dbReference type="Gene3D" id="3.40.50.720">
    <property type="entry name" value="NAD(P)-binding Rossmann-like Domain"/>
    <property type="match status" value="1"/>
</dbReference>
<dbReference type="GO" id="GO:0016491">
    <property type="term" value="F:oxidoreductase activity"/>
    <property type="evidence" value="ECO:0007669"/>
    <property type="project" value="UniProtKB-KW"/>
</dbReference>
<dbReference type="Pfam" id="PF00106">
    <property type="entry name" value="adh_short"/>
    <property type="match status" value="1"/>
</dbReference>
<keyword evidence="4" id="KW-0175">Coiled coil</keyword>
<feature type="coiled-coil region" evidence="4">
    <location>
        <begin position="46"/>
        <end position="73"/>
    </location>
</feature>
<evidence type="ECO:0000256" key="4">
    <source>
        <dbReference type="SAM" id="Coils"/>
    </source>
</evidence>
<dbReference type="InterPro" id="IPR036291">
    <property type="entry name" value="NAD(P)-bd_dom_sf"/>
</dbReference>
<dbReference type="RefSeq" id="WP_091762003.1">
    <property type="nucleotide sequence ID" value="NZ_FOHB01000009.1"/>
</dbReference>
<reference evidence="6" key="1">
    <citation type="submission" date="2016-10" db="EMBL/GenBank/DDBJ databases">
        <authorList>
            <person name="Varghese N."/>
            <person name="Submissions S."/>
        </authorList>
    </citation>
    <scope>NUCLEOTIDE SEQUENCE [LARGE SCALE GENOMIC DNA]</scope>
    <source>
        <strain evidence="6">CGMCC 1.6963</strain>
    </source>
</reference>
<dbReference type="STRING" id="587636.SAMN05216199_3963"/>
<sequence length="330" mass="34602">MSTGADRDAARTGDRADAQPIALVAGGSRGLGLLIARELADRGHRLVVCARDVDELQQAAADLEARGARVDTEVCDVSDNAAVTTMVSRVEARLGPVEVLVVVAGVIQVGPLESLERKHFQQAVGTMLWGPVNCALAVAPRMRDRGRGRIATITSIGGFVSVPHLLPYSTAKFGAVGFTQGLRAELAGTGVTVTTVAPGLMRTGSHLRATFTGDQAAEYSWFAVGASLPLVSMDAERAASKIVDGVLRGRPLVVLTPLAKIGMRVAGVAPATTMRLMDLVARLLPSPPEEGATGTIEGRQAEQRLSAGAARVMRGVTLLGERAARRFNER</sequence>
<keyword evidence="6" id="KW-1185">Reference proteome</keyword>
<dbReference type="InterPro" id="IPR020904">
    <property type="entry name" value="Sc_DH/Rdtase_CS"/>
</dbReference>
<dbReference type="AlphaFoldDB" id="A0A1H9XL94"/>
<dbReference type="OrthoDB" id="151996at2"/>
<dbReference type="PRINTS" id="PR00080">
    <property type="entry name" value="SDRFAMILY"/>
</dbReference>
<dbReference type="GO" id="GO:0016020">
    <property type="term" value="C:membrane"/>
    <property type="evidence" value="ECO:0007669"/>
    <property type="project" value="TreeGrafter"/>
</dbReference>
<dbReference type="SUPFAM" id="SSF51735">
    <property type="entry name" value="NAD(P)-binding Rossmann-fold domains"/>
    <property type="match status" value="1"/>
</dbReference>
<proteinExistence type="inferred from homology"/>
<gene>
    <name evidence="5" type="ORF">SAMN05216199_3963</name>
</gene>
<dbReference type="PROSITE" id="PS00061">
    <property type="entry name" value="ADH_SHORT"/>
    <property type="match status" value="1"/>
</dbReference>